<keyword evidence="3" id="KW-1185">Reference proteome</keyword>
<dbReference type="InterPro" id="IPR010982">
    <property type="entry name" value="Lambda_DNA-bd_dom_sf"/>
</dbReference>
<name>A0A0M7A0H7_9HYPH</name>
<dbReference type="InterPro" id="IPR041413">
    <property type="entry name" value="MLTR_LBD"/>
</dbReference>
<proteinExistence type="predicted"/>
<protein>
    <submittedName>
        <fullName evidence="2">Anaerobic benzoate catabolism transcriptional regulator</fullName>
    </submittedName>
</protein>
<dbReference type="CDD" id="cd00093">
    <property type="entry name" value="HTH_XRE"/>
    <property type="match status" value="1"/>
</dbReference>
<dbReference type="STRING" id="388408.LAX5112_01329"/>
<organism evidence="2 3">
    <name type="scientific">Roseibium alexandrii</name>
    <dbReference type="NCBI Taxonomy" id="388408"/>
    <lineage>
        <taxon>Bacteria</taxon>
        <taxon>Pseudomonadati</taxon>
        <taxon>Pseudomonadota</taxon>
        <taxon>Alphaproteobacteria</taxon>
        <taxon>Hyphomicrobiales</taxon>
        <taxon>Stappiaceae</taxon>
        <taxon>Roseibium</taxon>
    </lineage>
</organism>
<dbReference type="EMBL" id="CXWD01000004">
    <property type="protein sequence ID" value="CTQ67323.1"/>
    <property type="molecule type" value="Genomic_DNA"/>
</dbReference>
<reference evidence="3" key="1">
    <citation type="submission" date="2015-07" db="EMBL/GenBank/DDBJ databases">
        <authorList>
            <person name="Rodrigo-Torres Lidia"/>
            <person name="Arahal R.David."/>
        </authorList>
    </citation>
    <scope>NUCLEOTIDE SEQUENCE [LARGE SCALE GENOMIC DNA]</scope>
    <source>
        <strain evidence="3">CECT 5112</strain>
    </source>
</reference>
<dbReference type="Gene3D" id="3.30.450.180">
    <property type="match status" value="1"/>
</dbReference>
<feature type="domain" description="HTH cro/C1-type" evidence="1">
    <location>
        <begin position="24"/>
        <end position="78"/>
    </location>
</feature>
<dbReference type="OrthoDB" id="9785973at2"/>
<dbReference type="Proteomes" id="UP000053235">
    <property type="component" value="Unassembled WGS sequence"/>
</dbReference>
<dbReference type="PANTHER" id="PTHR35010:SF4">
    <property type="entry name" value="BLL5781 PROTEIN"/>
    <property type="match status" value="1"/>
</dbReference>
<dbReference type="AlphaFoldDB" id="A0A0M7A0H7"/>
<dbReference type="GO" id="GO:0003677">
    <property type="term" value="F:DNA binding"/>
    <property type="evidence" value="ECO:0007669"/>
    <property type="project" value="InterPro"/>
</dbReference>
<dbReference type="SUPFAM" id="SSF47413">
    <property type="entry name" value="lambda repressor-like DNA-binding domains"/>
    <property type="match status" value="1"/>
</dbReference>
<dbReference type="InterPro" id="IPR001387">
    <property type="entry name" value="Cro/C1-type_HTH"/>
</dbReference>
<sequence length="273" mass="30190">MDKPLTYRNSQSMTQTASKFPELLKTWRSRRRLSQLDLALEAGLSQRHISFLETGRSKPSRMAISQLGLALGMPVAEVDTMLVSAGYAAPSMDQRWSAETRAAVQASIDHVLTGHEPFPAFSVDRIWTVQKANHAAQSFFAFLGNTTELNILRVILSPGPVRDRLRNWTDSARALMRIVEMEAARRPNDQEAQDLLRDLLDLPGVRDAMEAVPDGPPEPVLALKIGVDGVELSLFSMIATIGMSSDAALDDIRIETLLPADDATRSWFLARAH</sequence>
<dbReference type="Gene3D" id="1.10.260.40">
    <property type="entry name" value="lambda repressor-like DNA-binding domains"/>
    <property type="match status" value="1"/>
</dbReference>
<evidence type="ECO:0000259" key="1">
    <source>
        <dbReference type="PROSITE" id="PS50943"/>
    </source>
</evidence>
<dbReference type="SMART" id="SM00530">
    <property type="entry name" value="HTH_XRE"/>
    <property type="match status" value="1"/>
</dbReference>
<dbReference type="Pfam" id="PF17765">
    <property type="entry name" value="MLTR_LBD"/>
    <property type="match status" value="1"/>
</dbReference>
<accession>A0A0M7A0H7</accession>
<dbReference type="PROSITE" id="PS50943">
    <property type="entry name" value="HTH_CROC1"/>
    <property type="match status" value="1"/>
</dbReference>
<dbReference type="Pfam" id="PF13560">
    <property type="entry name" value="HTH_31"/>
    <property type="match status" value="1"/>
</dbReference>
<gene>
    <name evidence="2" type="ORF">LAX5112_01329</name>
</gene>
<dbReference type="PANTHER" id="PTHR35010">
    <property type="entry name" value="BLL4672 PROTEIN-RELATED"/>
    <property type="match status" value="1"/>
</dbReference>
<evidence type="ECO:0000313" key="2">
    <source>
        <dbReference type="EMBL" id="CTQ67323.1"/>
    </source>
</evidence>
<evidence type="ECO:0000313" key="3">
    <source>
        <dbReference type="Proteomes" id="UP000053235"/>
    </source>
</evidence>